<feature type="compositionally biased region" description="Basic and acidic residues" evidence="1">
    <location>
        <begin position="287"/>
        <end position="297"/>
    </location>
</feature>
<dbReference type="PROSITE" id="PS50020">
    <property type="entry name" value="WW_DOMAIN_2"/>
    <property type="match status" value="1"/>
</dbReference>
<dbReference type="Gene3D" id="2.20.70.10">
    <property type="match status" value="1"/>
</dbReference>
<comment type="caution">
    <text evidence="3">The sequence shown here is derived from an EMBL/GenBank/DDBJ whole genome shotgun (WGS) entry which is preliminary data.</text>
</comment>
<feature type="compositionally biased region" description="Polar residues" evidence="1">
    <location>
        <begin position="55"/>
        <end position="92"/>
    </location>
</feature>
<feature type="compositionally biased region" description="Basic and acidic residues" evidence="1">
    <location>
        <begin position="234"/>
        <end position="257"/>
    </location>
</feature>
<dbReference type="InterPro" id="IPR036020">
    <property type="entry name" value="WW_dom_sf"/>
</dbReference>
<feature type="compositionally biased region" description="Basic and acidic residues" evidence="1">
    <location>
        <begin position="348"/>
        <end position="367"/>
    </location>
</feature>
<dbReference type="SUPFAM" id="SSF51045">
    <property type="entry name" value="WW domain"/>
    <property type="match status" value="1"/>
</dbReference>
<dbReference type="Proteomes" id="UP001176059">
    <property type="component" value="Unassembled WGS sequence"/>
</dbReference>
<dbReference type="InterPro" id="IPR001202">
    <property type="entry name" value="WW_dom"/>
</dbReference>
<dbReference type="EMBL" id="JANVFO010000080">
    <property type="protein sequence ID" value="KAJ3716242.1"/>
    <property type="molecule type" value="Genomic_DNA"/>
</dbReference>
<evidence type="ECO:0000313" key="3">
    <source>
        <dbReference type="EMBL" id="KAJ3716242.1"/>
    </source>
</evidence>
<feature type="compositionally biased region" description="Acidic residues" evidence="1">
    <location>
        <begin position="1"/>
        <end position="13"/>
    </location>
</feature>
<feature type="compositionally biased region" description="Polar residues" evidence="1">
    <location>
        <begin position="100"/>
        <end position="117"/>
    </location>
</feature>
<feature type="region of interest" description="Disordered" evidence="1">
    <location>
        <begin position="208"/>
        <end position="677"/>
    </location>
</feature>
<feature type="compositionally biased region" description="Low complexity" evidence="1">
    <location>
        <begin position="40"/>
        <end position="51"/>
    </location>
</feature>
<feature type="compositionally biased region" description="Low complexity" evidence="1">
    <location>
        <begin position="520"/>
        <end position="536"/>
    </location>
</feature>
<feature type="compositionally biased region" description="Polar residues" evidence="1">
    <location>
        <begin position="224"/>
        <end position="233"/>
    </location>
</feature>
<evidence type="ECO:0000256" key="1">
    <source>
        <dbReference type="SAM" id="MobiDB-lite"/>
    </source>
</evidence>
<feature type="compositionally biased region" description="Basic and acidic residues" evidence="1">
    <location>
        <begin position="439"/>
        <end position="462"/>
    </location>
</feature>
<reference evidence="3" key="2">
    <citation type="journal article" date="2023" name="Proc. Natl. Acad. Sci. U.S.A.">
        <title>A global phylogenomic analysis of the shiitake genus Lentinula.</title>
        <authorList>
            <person name="Sierra-Patev S."/>
            <person name="Min B."/>
            <person name="Naranjo-Ortiz M."/>
            <person name="Looney B."/>
            <person name="Konkel Z."/>
            <person name="Slot J.C."/>
            <person name="Sakamoto Y."/>
            <person name="Steenwyk J.L."/>
            <person name="Rokas A."/>
            <person name="Carro J."/>
            <person name="Camarero S."/>
            <person name="Ferreira P."/>
            <person name="Molpeceres G."/>
            <person name="Ruiz-Duenas F.J."/>
            <person name="Serrano A."/>
            <person name="Henrissat B."/>
            <person name="Drula E."/>
            <person name="Hughes K.W."/>
            <person name="Mata J.L."/>
            <person name="Ishikawa N.K."/>
            <person name="Vargas-Isla R."/>
            <person name="Ushijima S."/>
            <person name="Smith C.A."/>
            <person name="Donoghue J."/>
            <person name="Ahrendt S."/>
            <person name="Andreopoulos W."/>
            <person name="He G."/>
            <person name="LaButti K."/>
            <person name="Lipzen A."/>
            <person name="Ng V."/>
            <person name="Riley R."/>
            <person name="Sandor L."/>
            <person name="Barry K."/>
            <person name="Martinez A.T."/>
            <person name="Xiao Y."/>
            <person name="Gibbons J.G."/>
            <person name="Terashima K."/>
            <person name="Grigoriev I.V."/>
            <person name="Hibbett D."/>
        </authorList>
    </citation>
    <scope>NUCLEOTIDE SEQUENCE</scope>
    <source>
        <strain evidence="3">ET3784</strain>
    </source>
</reference>
<evidence type="ECO:0000313" key="4">
    <source>
        <dbReference type="Proteomes" id="UP001176059"/>
    </source>
</evidence>
<organism evidence="3 4">
    <name type="scientific">Lentinula guzmanii</name>
    <dbReference type="NCBI Taxonomy" id="2804957"/>
    <lineage>
        <taxon>Eukaryota</taxon>
        <taxon>Fungi</taxon>
        <taxon>Dikarya</taxon>
        <taxon>Basidiomycota</taxon>
        <taxon>Agaricomycotina</taxon>
        <taxon>Agaricomycetes</taxon>
        <taxon>Agaricomycetidae</taxon>
        <taxon>Agaricales</taxon>
        <taxon>Marasmiineae</taxon>
        <taxon>Omphalotaceae</taxon>
        <taxon>Lentinula</taxon>
    </lineage>
</organism>
<feature type="region of interest" description="Disordered" evidence="1">
    <location>
        <begin position="153"/>
        <end position="176"/>
    </location>
</feature>
<accession>A0AA38MV87</accession>
<protein>
    <recommendedName>
        <fullName evidence="2">WW domain-containing protein</fullName>
    </recommendedName>
</protein>
<feature type="compositionally biased region" description="Polar residues" evidence="1">
    <location>
        <begin position="583"/>
        <end position="607"/>
    </location>
</feature>
<sequence>MDDDVLDWDDGEDQLAATTGPIDDADGVSLGSDSGDENENAAPPVEEAFAATRIASPSAQGVNGTSRPASPKLSTSLQRKDSSSSLRTTKPINSVPVDSPKTQNRSQRSKSKILTSAQMMMHGLPPKPVTSAVSFLPSSQSSLTEATAMVTRETAKGKGGGGITKTSAANPVYKDEVDSLPPHWEIRHPRSGGKQIYFYNNQTHESTWTHPSLLQSPRGHPSESAHSVQGSLSHQDRYYRPGDRRDVSPGDANERIRRYPSPSPAARSSRSPSRDRSPYTNHRRRSISAERGRDSGRGRPPQLISPKEYNHANRDRDTSQTTKSDRRWSPSSSKDFEDLQLRHSQRQRMQEYPHEARMRDTRSEHEQPVYGKSVLSRRNAREDQKQDEHEALTHNPIHKHRSPPSSNSEQHIDERNSSPSSTRIRRTRFGTPPDVAISNDREDWVPDEFRIEPPTDHFRSQEHASISSAHDPVDSIRPIEPIPETQQLPRRQRAPLPPQSARFREMSRHNLPPSAEDLHVPVVQQQAQPQPHLPVVRSQPITLERDRPPHQRASKFGPPIDNDSNPSSTLRRDQSPPARYQQRDQPVSDNTDAPSSYTSRSNSNGNADNAVRPGSGVYGNRGHIEDHPASQLPKAPRAMGRDDAAPSAPRSSTARERSPRGSDRDTRELGSSHHPGTWKDEFTNGQVCLFPMCCSISLTVFMRNFTRPVVEDREDAPRRTYLELTTCQWVVVLVLMVYRTDLLGQPVTPLASR</sequence>
<feature type="domain" description="WW" evidence="2">
    <location>
        <begin position="178"/>
        <end position="213"/>
    </location>
</feature>
<dbReference type="AlphaFoldDB" id="A0AA38MV87"/>
<feature type="region of interest" description="Disordered" evidence="1">
    <location>
        <begin position="1"/>
        <end position="117"/>
    </location>
</feature>
<evidence type="ECO:0000259" key="2">
    <source>
        <dbReference type="PROSITE" id="PS50020"/>
    </source>
</evidence>
<feature type="compositionally biased region" description="Basic and acidic residues" evidence="1">
    <location>
        <begin position="653"/>
        <end position="677"/>
    </location>
</feature>
<reference evidence="3" key="1">
    <citation type="submission" date="2022-08" db="EMBL/GenBank/DDBJ databases">
        <authorList>
            <consortium name="DOE Joint Genome Institute"/>
            <person name="Min B."/>
            <person name="Sierra-Patev S."/>
            <person name="Naranjo-Ortiz M."/>
            <person name="Looney B."/>
            <person name="Konkel Z."/>
            <person name="Slot J.C."/>
            <person name="Sakamoto Y."/>
            <person name="Steenwyk J.L."/>
            <person name="Rokas A."/>
            <person name="Carro J."/>
            <person name="Camarero S."/>
            <person name="Ferreira P."/>
            <person name="Molpeceres G."/>
            <person name="Ruiz-duenas F.J."/>
            <person name="Serrano A."/>
            <person name="Henrissat B."/>
            <person name="Drula E."/>
            <person name="Hughes K.W."/>
            <person name="Mata J.L."/>
            <person name="Ishikawa N.K."/>
            <person name="Vargas-Isla R."/>
            <person name="Ushijima S."/>
            <person name="Smith C.A."/>
            <person name="Ahrendt S."/>
            <person name="Andreopoulos W."/>
            <person name="He G."/>
            <person name="LaButti K."/>
            <person name="Lipzen A."/>
            <person name="Ng V."/>
            <person name="Riley R."/>
            <person name="Sandor L."/>
            <person name="Barry K."/>
            <person name="Martinez A.T."/>
            <person name="Xiao Y."/>
            <person name="Gibbons J.G."/>
            <person name="Terashima K."/>
            <person name="Hibbett D.S."/>
            <person name="Grigoriev I.V."/>
        </authorList>
    </citation>
    <scope>NUCLEOTIDE SEQUENCE</scope>
    <source>
        <strain evidence="3">ET3784</strain>
    </source>
</reference>
<feature type="compositionally biased region" description="Basic and acidic residues" evidence="1">
    <location>
        <begin position="379"/>
        <end position="392"/>
    </location>
</feature>
<dbReference type="SMART" id="SM00456">
    <property type="entry name" value="WW"/>
    <property type="match status" value="1"/>
</dbReference>
<dbReference type="CDD" id="cd00201">
    <property type="entry name" value="WW"/>
    <property type="match status" value="1"/>
</dbReference>
<proteinExistence type="predicted"/>
<feature type="compositionally biased region" description="Basic and acidic residues" evidence="1">
    <location>
        <begin position="308"/>
        <end position="341"/>
    </location>
</feature>
<name>A0AA38MV87_9AGAR</name>
<gene>
    <name evidence="3" type="ORF">DFJ43DRAFT_835391</name>
</gene>
<keyword evidence="4" id="KW-1185">Reference proteome</keyword>